<dbReference type="PROSITE" id="PS51898">
    <property type="entry name" value="TYR_RECOMBINASE"/>
    <property type="match status" value="1"/>
</dbReference>
<organism evidence="4 5">
    <name type="scientific">Methanobacterium lacus (strain AL-21)</name>
    <dbReference type="NCBI Taxonomy" id="877455"/>
    <lineage>
        <taxon>Archaea</taxon>
        <taxon>Methanobacteriati</taxon>
        <taxon>Methanobacteriota</taxon>
        <taxon>Methanomada group</taxon>
        <taxon>Methanobacteria</taxon>
        <taxon>Methanobacteriales</taxon>
        <taxon>Methanobacteriaceae</taxon>
        <taxon>Methanobacterium</taxon>
    </lineage>
</organism>
<evidence type="ECO:0000256" key="2">
    <source>
        <dbReference type="SAM" id="Coils"/>
    </source>
</evidence>
<accession>F0T5Z3</accession>
<evidence type="ECO:0000313" key="4">
    <source>
        <dbReference type="EMBL" id="ADZ09386.1"/>
    </source>
</evidence>
<keyword evidence="5" id="KW-1185">Reference proteome</keyword>
<gene>
    <name evidence="4" type="ordered locus">Metbo_1142</name>
</gene>
<dbReference type="Pfam" id="PF00589">
    <property type="entry name" value="Phage_integrase"/>
    <property type="match status" value="1"/>
</dbReference>
<evidence type="ECO:0000313" key="5">
    <source>
        <dbReference type="Proteomes" id="UP000007490"/>
    </source>
</evidence>
<reference evidence="5" key="1">
    <citation type="submission" date="2011-02" db="EMBL/GenBank/DDBJ databases">
        <title>Complete sequence of Methanobacterium sp. AL-21.</title>
        <authorList>
            <consortium name="US DOE Joint Genome Institute"/>
            <person name="Lucas S."/>
            <person name="Copeland A."/>
            <person name="Lapidus A."/>
            <person name="Cheng J.-F."/>
            <person name="Goodwin L."/>
            <person name="Pitluck S."/>
            <person name="Chertkov O."/>
            <person name="Detter J.C."/>
            <person name="Han C."/>
            <person name="Tapia R."/>
            <person name="Land M."/>
            <person name="Hauser L."/>
            <person name="Kyrpides N."/>
            <person name="Ivanova N."/>
            <person name="Mikhailova N."/>
            <person name="Pagani I."/>
            <person name="Cadillo-Quiroz H."/>
            <person name="Imachi H."/>
            <person name="Zinder S."/>
            <person name="Liu W."/>
            <person name="Woyke T."/>
        </authorList>
    </citation>
    <scope>NUCLEOTIDE SEQUENCE [LARGE SCALE GENOMIC DNA]</scope>
    <source>
        <strain evidence="5">AL-21</strain>
    </source>
</reference>
<dbReference type="InterPro" id="IPR011010">
    <property type="entry name" value="DNA_brk_join_enz"/>
</dbReference>
<dbReference type="CDD" id="cd00397">
    <property type="entry name" value="DNA_BRE_C"/>
    <property type="match status" value="1"/>
</dbReference>
<dbReference type="eggNOG" id="arCOG01245">
    <property type="taxonomic scope" value="Archaea"/>
</dbReference>
<dbReference type="GO" id="GO:0006310">
    <property type="term" value="P:DNA recombination"/>
    <property type="evidence" value="ECO:0007669"/>
    <property type="project" value="UniProtKB-KW"/>
</dbReference>
<evidence type="ECO:0000256" key="1">
    <source>
        <dbReference type="ARBA" id="ARBA00023172"/>
    </source>
</evidence>
<evidence type="ECO:0000259" key="3">
    <source>
        <dbReference type="PROSITE" id="PS51898"/>
    </source>
</evidence>
<dbReference type="Proteomes" id="UP000007490">
    <property type="component" value="Chromosome"/>
</dbReference>
<feature type="domain" description="Tyr recombinase" evidence="3">
    <location>
        <begin position="133"/>
        <end position="351"/>
    </location>
</feature>
<dbReference type="AlphaFoldDB" id="F0T5Z3"/>
<dbReference type="HOGENOM" id="CLU_041884_1_0_2"/>
<dbReference type="SUPFAM" id="SSF56349">
    <property type="entry name" value="DNA breaking-rejoining enzymes"/>
    <property type="match status" value="1"/>
</dbReference>
<keyword evidence="1" id="KW-0233">DNA recombination</keyword>
<sequence length="423" mass="49967">MLTIYELLDIVCNMKYEHIANDPDFIDFCNRRKHKTSTTNQYLHALGMYTDLIGKSLPELIKEAEDEEDEGIRLRKRTIRKYLSKFQQHIESLGYSESSKKVFTTCVRAYYNEYEIQLPKRFKNNARSDRKEKLYEDLPTLEDIRHLLKYANLTFTAIILLGLSSGMSRAEICSLKFKDFYNAIDLKPFPKDLDEFLERVKDQTNIIPFWQITRIKTENSFFTFSTPESTEAIINYIADLNRRNKKHIAQNRTTQIEITPETSLFLSSYMNRMSETVVSIAYKRMNENAGFEKKDNKSFIRPHILREVFASTLEKNKMTHLMTRWIMGHKLDSTTSAYFKADPEAVKEEYIQFLSHLTVNQNVEVKTVTTEGYDQLLKDSKEKKDKIKFMEEEIQKMKKHNEERDKLLDEIIHDKKVMGNILK</sequence>
<dbReference type="KEGG" id="mel:Metbo_1142"/>
<dbReference type="GO" id="GO:0015074">
    <property type="term" value="P:DNA integration"/>
    <property type="evidence" value="ECO:0007669"/>
    <property type="project" value="InterPro"/>
</dbReference>
<proteinExistence type="predicted"/>
<protein>
    <submittedName>
        <fullName evidence="4">Integrase family protein</fullName>
    </submittedName>
</protein>
<feature type="coiled-coil region" evidence="2">
    <location>
        <begin position="373"/>
        <end position="410"/>
    </location>
</feature>
<reference evidence="4 5" key="2">
    <citation type="journal article" date="2014" name="Int. J. Syst. Evol. Microbiol.">
        <title>Methanobacterium paludis sp. nov. and a novel strain of Methanobacterium lacus isolated from northern peatlands.</title>
        <authorList>
            <person name="Cadillo-Quiroz H."/>
            <person name="Brauer S.L."/>
            <person name="Goodson N."/>
            <person name="Yavitt J.B."/>
            <person name="Zinder S.H."/>
        </authorList>
    </citation>
    <scope>NUCLEOTIDE SEQUENCE [LARGE SCALE GENOMIC DNA]</scope>
    <source>
        <strain evidence="4 5">AL-21</strain>
    </source>
</reference>
<keyword evidence="2" id="KW-0175">Coiled coil</keyword>
<dbReference type="EMBL" id="CP002551">
    <property type="protein sequence ID" value="ADZ09386.1"/>
    <property type="molecule type" value="Genomic_DNA"/>
</dbReference>
<name>F0T5Z3_METLA</name>
<dbReference type="Gene3D" id="1.10.443.10">
    <property type="entry name" value="Intergrase catalytic core"/>
    <property type="match status" value="1"/>
</dbReference>
<dbReference type="InterPro" id="IPR002104">
    <property type="entry name" value="Integrase_catalytic"/>
</dbReference>
<dbReference type="InterPro" id="IPR013762">
    <property type="entry name" value="Integrase-like_cat_sf"/>
</dbReference>
<dbReference type="GO" id="GO:0003677">
    <property type="term" value="F:DNA binding"/>
    <property type="evidence" value="ECO:0007669"/>
    <property type="project" value="InterPro"/>
</dbReference>